<sequence>MLRSTSLFIMLEVVITMAFQCCRSETGMAYAYVSPTRNSTMLETSSMIKPERREMNSPCPTTKRRRRGRPRLDHRYPL</sequence>
<keyword evidence="2" id="KW-0732">Signal</keyword>
<reference evidence="3" key="1">
    <citation type="journal article" date="2018" name="PLoS Negl. Trop. Dis.">
        <title>Sialome diversity of ticks revealed by RNAseq of single tick salivary glands.</title>
        <authorList>
            <person name="Perner J."/>
            <person name="Kropackova S."/>
            <person name="Kopacek P."/>
            <person name="Ribeiro J.M."/>
        </authorList>
    </citation>
    <scope>NUCLEOTIDE SEQUENCE</scope>
    <source>
        <strain evidence="3">Siblings of single egg batch collected in Ceske Budejovice</strain>
        <tissue evidence="3">Salivary glands</tissue>
    </source>
</reference>
<protein>
    <submittedName>
        <fullName evidence="3">Putative apelin</fullName>
    </submittedName>
</protein>
<name>A0A147BW58_IXORI</name>
<dbReference type="EMBL" id="GEGO01000652">
    <property type="protein sequence ID" value="JAR94752.1"/>
    <property type="molecule type" value="Transcribed_RNA"/>
</dbReference>
<evidence type="ECO:0000313" key="3">
    <source>
        <dbReference type="EMBL" id="JAR94752.1"/>
    </source>
</evidence>
<feature type="chain" id="PRO_5007543308" evidence="2">
    <location>
        <begin position="25"/>
        <end position="78"/>
    </location>
</feature>
<proteinExistence type="predicted"/>
<feature type="region of interest" description="Disordered" evidence="1">
    <location>
        <begin position="50"/>
        <end position="78"/>
    </location>
</feature>
<evidence type="ECO:0000256" key="1">
    <source>
        <dbReference type="SAM" id="MobiDB-lite"/>
    </source>
</evidence>
<accession>A0A147BW58</accession>
<organism evidence="3">
    <name type="scientific">Ixodes ricinus</name>
    <name type="common">Common tick</name>
    <name type="synonym">Acarus ricinus</name>
    <dbReference type="NCBI Taxonomy" id="34613"/>
    <lineage>
        <taxon>Eukaryota</taxon>
        <taxon>Metazoa</taxon>
        <taxon>Ecdysozoa</taxon>
        <taxon>Arthropoda</taxon>
        <taxon>Chelicerata</taxon>
        <taxon>Arachnida</taxon>
        <taxon>Acari</taxon>
        <taxon>Parasitiformes</taxon>
        <taxon>Ixodida</taxon>
        <taxon>Ixodoidea</taxon>
        <taxon>Ixodidae</taxon>
        <taxon>Ixodinae</taxon>
        <taxon>Ixodes</taxon>
    </lineage>
</organism>
<feature type="signal peptide" evidence="2">
    <location>
        <begin position="1"/>
        <end position="24"/>
    </location>
</feature>
<evidence type="ECO:0000256" key="2">
    <source>
        <dbReference type="SAM" id="SignalP"/>
    </source>
</evidence>
<dbReference type="AlphaFoldDB" id="A0A147BW58"/>